<dbReference type="PATRIC" id="fig|1215343.11.peg.842"/>
<dbReference type="KEGG" id="lcc:B488_08170"/>
<feature type="compositionally biased region" description="Low complexity" evidence="1">
    <location>
        <begin position="192"/>
        <end position="219"/>
    </location>
</feature>
<gene>
    <name evidence="3" type="ordered locus">B488_08170</name>
</gene>
<dbReference type="HOGENOM" id="CLU_1260154_0_0_5"/>
<evidence type="ECO:0000313" key="3">
    <source>
        <dbReference type="EMBL" id="AGA64809.1"/>
    </source>
</evidence>
<dbReference type="RefSeq" id="WP_015273236.1">
    <property type="nucleotide sequence ID" value="NC_019907.1"/>
</dbReference>
<feature type="signal peptide" evidence="2">
    <location>
        <begin position="1"/>
        <end position="21"/>
    </location>
</feature>
<feature type="compositionally biased region" description="Basic and acidic residues" evidence="1">
    <location>
        <begin position="142"/>
        <end position="151"/>
    </location>
</feature>
<feature type="chain" id="PRO_5003941180" evidence="2">
    <location>
        <begin position="22"/>
        <end position="219"/>
    </location>
</feature>
<accession>L0ETE3</accession>
<proteinExistence type="predicted"/>
<sequence>MRYLVVLNGLFILLSTNAGFADPLKQVSLKNIFIEKLSKSVMFVCTECNTEEKFLQDTSSQDRPGQYHVPVLKKGTEHIVDVMIDGVPKVIVVDDLMGGSPVKFVKSRTLEDGEEQEINPPDSKKKDHGSKKKDAHNVSAKDTAHAMKPAEEAGAVMKPAEEAGAVMKPAEEAGAVMKPAEEAGAVMKPAEEAGAAMKPAGEAGAAMKPAGEAEPAAKK</sequence>
<name>L0ETE3_LIBCB</name>
<feature type="region of interest" description="Disordered" evidence="1">
    <location>
        <begin position="107"/>
        <end position="166"/>
    </location>
</feature>
<evidence type="ECO:0000256" key="1">
    <source>
        <dbReference type="SAM" id="MobiDB-lite"/>
    </source>
</evidence>
<keyword evidence="2" id="KW-0732">Signal</keyword>
<evidence type="ECO:0000256" key="2">
    <source>
        <dbReference type="SAM" id="SignalP"/>
    </source>
</evidence>
<feature type="region of interest" description="Disordered" evidence="1">
    <location>
        <begin position="187"/>
        <end position="219"/>
    </location>
</feature>
<protein>
    <submittedName>
        <fullName evidence="3">Uncharacterized protein</fullName>
    </submittedName>
</protein>
<dbReference type="AlphaFoldDB" id="L0ETE3"/>
<evidence type="ECO:0000313" key="4">
    <source>
        <dbReference type="Proteomes" id="UP000010799"/>
    </source>
</evidence>
<dbReference type="Proteomes" id="UP000010799">
    <property type="component" value="Chromosome"/>
</dbReference>
<keyword evidence="4" id="KW-1185">Reference proteome</keyword>
<dbReference type="EMBL" id="CP003789">
    <property type="protein sequence ID" value="AGA64809.1"/>
    <property type="molecule type" value="Genomic_DNA"/>
</dbReference>
<reference evidence="3 4" key="1">
    <citation type="journal article" date="2012" name="Stand. Genomic Sci.">
        <title>Complete genome sequence of Liberibacter crescens BT-1.</title>
        <authorList>
            <person name="Leonard M.T."/>
            <person name="Fagen J.R."/>
            <person name="Davis-Richardson A.G."/>
            <person name="Davis M.J."/>
            <person name="Triplett E.W."/>
        </authorList>
    </citation>
    <scope>NUCLEOTIDE SEQUENCE [LARGE SCALE GENOMIC DNA]</scope>
    <source>
        <strain evidence="3 4">BT-1</strain>
    </source>
</reference>
<organism evidence="3 4">
    <name type="scientific">Liberibacter crescens (strain BT-1)</name>
    <dbReference type="NCBI Taxonomy" id="1215343"/>
    <lineage>
        <taxon>Bacteria</taxon>
        <taxon>Pseudomonadati</taxon>
        <taxon>Pseudomonadota</taxon>
        <taxon>Alphaproteobacteria</taxon>
        <taxon>Hyphomicrobiales</taxon>
        <taxon>Rhizobiaceae</taxon>
        <taxon>Liberibacter</taxon>
    </lineage>
</organism>